<organism evidence="2 3">
    <name type="scientific">Olleya marilimosa</name>
    <dbReference type="NCBI Taxonomy" id="272164"/>
    <lineage>
        <taxon>Bacteria</taxon>
        <taxon>Pseudomonadati</taxon>
        <taxon>Bacteroidota</taxon>
        <taxon>Flavobacteriia</taxon>
        <taxon>Flavobacteriales</taxon>
        <taxon>Flavobacteriaceae</taxon>
    </lineage>
</organism>
<keyword evidence="3" id="KW-1185">Reference proteome</keyword>
<reference evidence="2 3" key="1">
    <citation type="submission" date="2020-09" db="EMBL/GenBank/DDBJ databases">
        <title>Bacillus nautilus sp. nov., Chryseoglobus crepusculi sp. nov, and Psychrobacter noctis sp. nov., isolated from deep-sea sponges from the equatorial Atlantic.</title>
        <authorList>
            <person name="Stennett H.L."/>
            <person name="Williams S.E."/>
        </authorList>
    </citation>
    <scope>NUCLEOTIDE SEQUENCE [LARGE SCALE GENOMIC DNA]</scope>
    <source>
        <strain evidence="2 3">28M-24</strain>
    </source>
</reference>
<dbReference type="InterPro" id="IPR056695">
    <property type="entry name" value="DUF7793"/>
</dbReference>
<evidence type="ECO:0000313" key="3">
    <source>
        <dbReference type="Proteomes" id="UP000627521"/>
    </source>
</evidence>
<dbReference type="EMBL" id="JACXXH010000005">
    <property type="protein sequence ID" value="MBD3863774.1"/>
    <property type="molecule type" value="Genomic_DNA"/>
</dbReference>
<comment type="caution">
    <text evidence="2">The sequence shown here is derived from an EMBL/GenBank/DDBJ whole genome shotgun (WGS) entry which is preliminary data.</text>
</comment>
<feature type="domain" description="DUF7793" evidence="1">
    <location>
        <begin position="13"/>
        <end position="126"/>
    </location>
</feature>
<evidence type="ECO:0000259" key="1">
    <source>
        <dbReference type="Pfam" id="PF25056"/>
    </source>
</evidence>
<name>A0ABR8LXR6_9FLAO</name>
<evidence type="ECO:0000313" key="2">
    <source>
        <dbReference type="EMBL" id="MBD3863774.1"/>
    </source>
</evidence>
<protein>
    <recommendedName>
        <fullName evidence="1">DUF7793 domain-containing protein</fullName>
    </recommendedName>
</protein>
<dbReference type="Proteomes" id="UP000627521">
    <property type="component" value="Unassembled WGS sequence"/>
</dbReference>
<gene>
    <name evidence="2" type="ORF">IEG06_09960</name>
</gene>
<proteinExistence type="predicted"/>
<dbReference type="Pfam" id="PF25056">
    <property type="entry name" value="DUF7793"/>
    <property type="match status" value="1"/>
</dbReference>
<accession>A0ABR8LXR6</accession>
<sequence>MENVKKVGHAKFWTDGNNIINLQFNSIEGYYTLDLTTAKKYINIIANLCQGNPMPFIIDLRGFHGTFSTEAANFIAKSSVLNNLRISEAYILNSIGVKLLIASYKRIYDPLTPHITCNDFETATQYCIESRALYFESS</sequence>
<dbReference type="RefSeq" id="WP_191099772.1">
    <property type="nucleotide sequence ID" value="NZ_JACXXF010000004.1"/>
</dbReference>